<feature type="domain" description="OmpA-like" evidence="6">
    <location>
        <begin position="485"/>
        <end position="603"/>
    </location>
</feature>
<dbReference type="PRINTS" id="PR01021">
    <property type="entry name" value="OMPADOMAIN"/>
</dbReference>
<dbReference type="Gene3D" id="3.30.1330.60">
    <property type="entry name" value="OmpA-like domain"/>
    <property type="match status" value="1"/>
</dbReference>
<dbReference type="EMBL" id="MLCB01000172">
    <property type="protein sequence ID" value="OJI92688.1"/>
    <property type="molecule type" value="Genomic_DNA"/>
</dbReference>
<evidence type="ECO:0000256" key="3">
    <source>
        <dbReference type="ARBA" id="ARBA00023237"/>
    </source>
</evidence>
<dbReference type="CDD" id="cd07185">
    <property type="entry name" value="OmpA_C-like"/>
    <property type="match status" value="1"/>
</dbReference>
<dbReference type="InterPro" id="IPR036737">
    <property type="entry name" value="OmpA-like_sf"/>
</dbReference>
<evidence type="ECO:0000256" key="1">
    <source>
        <dbReference type="ARBA" id="ARBA00004442"/>
    </source>
</evidence>
<organism evidence="7 8">
    <name type="scientific">Planktotalea frisia</name>
    <dbReference type="NCBI Taxonomy" id="696762"/>
    <lineage>
        <taxon>Bacteria</taxon>
        <taxon>Pseudomonadati</taxon>
        <taxon>Pseudomonadota</taxon>
        <taxon>Alphaproteobacteria</taxon>
        <taxon>Rhodobacterales</taxon>
        <taxon>Paracoccaceae</taxon>
        <taxon>Planktotalea</taxon>
    </lineage>
</organism>
<sequence length="636" mass="68373">MRLSSYITVIATFLAAGSLCIVAAGFAVTLIEDNSKTAVRRALDKESLTWADADTNGLQVFLIGTAPNEAERFKAVSTAGSIVDAARVIDQTEVADREAFAPPRFSIEILRNDSGISLIGLIPESGASVEMREDVTRLAKDGKVSDLLESAAYPAPQGWAAAMELGMDALRFLPRSKISIDAGNVSVTAMSDSEEEKRRFEQSLRRSTPSSVRLAMNISAPRPVISPFTLRFLIDENGARFDACSADTEEARAQIDAAGRAVGVTEEHTCRIGLGVPSRQWSSAVALSIDKLAELGGGSITFADADISLIAIEGTDQALFDRVVGELETGLPEVFALNSVLPVPQDASQGPPEFIVTLSPEGQVQMRGRVLSELARETADSYAKARFGSADVYTAARVDETLPRDWSVRTLAAIETLSKLENGSVTVTPDRIRVFGDTGIPTAKSQIAQLLVEKLGDSADLAIDVTYKKKLDPVLGLPTSLECEQQITEIQTTRKIAFEPGSGNLDASAEKILDDIAEILAKCPEDMRMEISGYTDSQGRETMNQELSQARANSVLSALRERRVLTSRYTAKGYGEENPIGDNGTEAGREANRRIEFKVILPKPTLETTTTLEAAAESAQDDGEQTGTEGTTDEQN</sequence>
<dbReference type="SUPFAM" id="SSF103088">
    <property type="entry name" value="OmpA-like"/>
    <property type="match status" value="1"/>
</dbReference>
<dbReference type="InterPro" id="IPR007055">
    <property type="entry name" value="BON_dom"/>
</dbReference>
<dbReference type="RefSeq" id="WP_072631683.1">
    <property type="nucleotide sequence ID" value="NZ_MLCB01000172.1"/>
</dbReference>
<protein>
    <submittedName>
        <fullName evidence="7">Outer membrane porin F</fullName>
    </submittedName>
</protein>
<evidence type="ECO:0000256" key="4">
    <source>
        <dbReference type="PROSITE-ProRule" id="PRU00473"/>
    </source>
</evidence>
<dbReference type="Gene3D" id="3.40.1520.20">
    <property type="match status" value="2"/>
</dbReference>
<evidence type="ECO:0000259" key="6">
    <source>
        <dbReference type="PROSITE" id="PS51123"/>
    </source>
</evidence>
<reference evidence="7 8" key="1">
    <citation type="submission" date="2016-10" db="EMBL/GenBank/DDBJ databases">
        <title>Genome sequence of Planktotalea frisia SH6-1.</title>
        <authorList>
            <person name="Poehlein A."/>
            <person name="Bakenhus I."/>
            <person name="Voget S."/>
            <person name="Brinkhoff T."/>
            <person name="Simon M."/>
        </authorList>
    </citation>
    <scope>NUCLEOTIDE SEQUENCE [LARGE SCALE GENOMIC DNA]</scope>
    <source>
        <strain evidence="7 8">SH6-1</strain>
    </source>
</reference>
<keyword evidence="2 4" id="KW-0472">Membrane</keyword>
<dbReference type="InterPro" id="IPR050330">
    <property type="entry name" value="Bact_OuterMem_StrucFunc"/>
</dbReference>
<comment type="subcellular location">
    <subcellularLocation>
        <location evidence="1">Cell outer membrane</location>
    </subcellularLocation>
</comment>
<evidence type="ECO:0000256" key="2">
    <source>
        <dbReference type="ARBA" id="ARBA00023136"/>
    </source>
</evidence>
<proteinExistence type="predicted"/>
<accession>A0A1L9NTR2</accession>
<dbReference type="STRING" id="696762.PFRI_31730"/>
<gene>
    <name evidence="7" type="primary">oprF_1</name>
    <name evidence="7" type="ORF">PFRI_31730</name>
</gene>
<feature type="region of interest" description="Disordered" evidence="5">
    <location>
        <begin position="606"/>
        <end position="636"/>
    </location>
</feature>
<dbReference type="OrthoDB" id="5525824at2"/>
<evidence type="ECO:0000256" key="5">
    <source>
        <dbReference type="SAM" id="MobiDB-lite"/>
    </source>
</evidence>
<dbReference type="GO" id="GO:0009279">
    <property type="term" value="C:cell outer membrane"/>
    <property type="evidence" value="ECO:0007669"/>
    <property type="project" value="UniProtKB-SubCell"/>
</dbReference>
<dbReference type="PROSITE" id="PS51123">
    <property type="entry name" value="OMPA_2"/>
    <property type="match status" value="1"/>
</dbReference>
<feature type="compositionally biased region" description="Low complexity" evidence="5">
    <location>
        <begin position="606"/>
        <end position="617"/>
    </location>
</feature>
<dbReference type="PANTHER" id="PTHR30329:SF21">
    <property type="entry name" value="LIPOPROTEIN YIAD-RELATED"/>
    <property type="match status" value="1"/>
</dbReference>
<dbReference type="InterPro" id="IPR006664">
    <property type="entry name" value="OMP_bac"/>
</dbReference>
<comment type="caution">
    <text evidence="7">The sequence shown here is derived from an EMBL/GenBank/DDBJ whole genome shotgun (WGS) entry which is preliminary data.</text>
</comment>
<keyword evidence="3" id="KW-0998">Cell outer membrane</keyword>
<dbReference type="Pfam" id="PF04972">
    <property type="entry name" value="BON"/>
    <property type="match status" value="1"/>
</dbReference>
<name>A0A1L9NTR2_9RHOB</name>
<dbReference type="InterPro" id="IPR006665">
    <property type="entry name" value="OmpA-like"/>
</dbReference>
<dbReference type="Proteomes" id="UP000184514">
    <property type="component" value="Unassembled WGS sequence"/>
</dbReference>
<dbReference type="AlphaFoldDB" id="A0A1L9NTR2"/>
<dbReference type="Pfam" id="PF00691">
    <property type="entry name" value="OmpA"/>
    <property type="match status" value="1"/>
</dbReference>
<evidence type="ECO:0000313" key="8">
    <source>
        <dbReference type="Proteomes" id="UP000184514"/>
    </source>
</evidence>
<evidence type="ECO:0000313" key="7">
    <source>
        <dbReference type="EMBL" id="OJI92688.1"/>
    </source>
</evidence>
<dbReference type="PANTHER" id="PTHR30329">
    <property type="entry name" value="STATOR ELEMENT OF FLAGELLAR MOTOR COMPLEX"/>
    <property type="match status" value="1"/>
</dbReference>
<keyword evidence="8" id="KW-1185">Reference proteome</keyword>